<evidence type="ECO:0000313" key="11">
    <source>
        <dbReference type="Proteomes" id="UP000198703"/>
    </source>
</evidence>
<keyword evidence="7 9" id="KW-1133">Transmembrane helix</keyword>
<organism evidence="10 11">
    <name type="scientific">Rubrimonas cliftonensis</name>
    <dbReference type="NCBI Taxonomy" id="89524"/>
    <lineage>
        <taxon>Bacteria</taxon>
        <taxon>Pseudomonadati</taxon>
        <taxon>Pseudomonadota</taxon>
        <taxon>Alphaproteobacteria</taxon>
        <taxon>Rhodobacterales</taxon>
        <taxon>Paracoccaceae</taxon>
        <taxon>Rubrimonas</taxon>
    </lineage>
</organism>
<gene>
    <name evidence="9" type="primary">cobD</name>
    <name evidence="10" type="ORF">SAMN05444370_11412</name>
</gene>
<dbReference type="AlphaFoldDB" id="A0A1H4EI53"/>
<dbReference type="PANTHER" id="PTHR34308:SF1">
    <property type="entry name" value="COBALAMIN BIOSYNTHESIS PROTEIN CBIB"/>
    <property type="match status" value="1"/>
</dbReference>
<keyword evidence="5 9" id="KW-0169">Cobalamin biosynthesis</keyword>
<dbReference type="Pfam" id="PF03186">
    <property type="entry name" value="CobD_Cbib"/>
    <property type="match status" value="1"/>
</dbReference>
<dbReference type="OrthoDB" id="9811967at2"/>
<evidence type="ECO:0000313" key="10">
    <source>
        <dbReference type="EMBL" id="SEA84509.1"/>
    </source>
</evidence>
<dbReference type="GO" id="GO:0048472">
    <property type="term" value="F:threonine-phosphate decarboxylase activity"/>
    <property type="evidence" value="ECO:0007669"/>
    <property type="project" value="InterPro"/>
</dbReference>
<dbReference type="RefSeq" id="WP_093255268.1">
    <property type="nucleotide sequence ID" value="NZ_FNQM01000014.1"/>
</dbReference>
<evidence type="ECO:0000256" key="7">
    <source>
        <dbReference type="ARBA" id="ARBA00022989"/>
    </source>
</evidence>
<evidence type="ECO:0000256" key="6">
    <source>
        <dbReference type="ARBA" id="ARBA00022692"/>
    </source>
</evidence>
<keyword evidence="4 9" id="KW-1003">Cell membrane</keyword>
<comment type="caution">
    <text evidence="9">Lacks conserved residue(s) required for the propagation of feature annotation.</text>
</comment>
<feature type="transmembrane region" description="Helical" evidence="9">
    <location>
        <begin position="59"/>
        <end position="79"/>
    </location>
</feature>
<evidence type="ECO:0000256" key="9">
    <source>
        <dbReference type="HAMAP-Rule" id="MF_00024"/>
    </source>
</evidence>
<evidence type="ECO:0000256" key="2">
    <source>
        <dbReference type="ARBA" id="ARBA00004953"/>
    </source>
</evidence>
<comment type="subcellular location">
    <subcellularLocation>
        <location evidence="1 9">Cell membrane</location>
        <topology evidence="1 9">Multi-pass membrane protein</topology>
    </subcellularLocation>
</comment>
<comment type="similarity">
    <text evidence="3 9">Belongs to the CobD/CbiB family.</text>
</comment>
<protein>
    <recommendedName>
        <fullName evidence="9">Cobalamin biosynthesis protein CobD</fullName>
    </recommendedName>
</protein>
<keyword evidence="8 9" id="KW-0472">Membrane</keyword>
<dbReference type="HAMAP" id="MF_00024">
    <property type="entry name" value="CobD_CbiB"/>
    <property type="match status" value="1"/>
</dbReference>
<evidence type="ECO:0000256" key="3">
    <source>
        <dbReference type="ARBA" id="ARBA00006263"/>
    </source>
</evidence>
<dbReference type="GO" id="GO:0005886">
    <property type="term" value="C:plasma membrane"/>
    <property type="evidence" value="ECO:0007669"/>
    <property type="project" value="UniProtKB-SubCell"/>
</dbReference>
<keyword evidence="6 9" id="KW-0812">Transmembrane</keyword>
<feature type="transmembrane region" description="Helical" evidence="9">
    <location>
        <begin position="86"/>
        <end position="104"/>
    </location>
</feature>
<feature type="transmembrane region" description="Helical" evidence="9">
    <location>
        <begin position="300"/>
        <end position="318"/>
    </location>
</feature>
<dbReference type="PANTHER" id="PTHR34308">
    <property type="entry name" value="COBALAMIN BIOSYNTHESIS PROTEIN CBIB"/>
    <property type="match status" value="1"/>
</dbReference>
<evidence type="ECO:0000256" key="8">
    <source>
        <dbReference type="ARBA" id="ARBA00023136"/>
    </source>
</evidence>
<dbReference type="InterPro" id="IPR004485">
    <property type="entry name" value="Cobalamin_biosynth_CobD/CbiB"/>
</dbReference>
<name>A0A1H4EI53_9RHOB</name>
<proteinExistence type="inferred from homology"/>
<dbReference type="Proteomes" id="UP000198703">
    <property type="component" value="Unassembled WGS sequence"/>
</dbReference>
<dbReference type="GO" id="GO:0009236">
    <property type="term" value="P:cobalamin biosynthetic process"/>
    <property type="evidence" value="ECO:0007669"/>
    <property type="project" value="UniProtKB-UniRule"/>
</dbReference>
<dbReference type="EMBL" id="FNQM01000014">
    <property type="protein sequence ID" value="SEA84509.1"/>
    <property type="molecule type" value="Genomic_DNA"/>
</dbReference>
<dbReference type="STRING" id="89524.SAMN05444370_11412"/>
<dbReference type="NCBIfam" id="TIGR00380">
    <property type="entry name" value="cobal_cbiB"/>
    <property type="match status" value="1"/>
</dbReference>
<comment type="pathway">
    <text evidence="2 9">Cofactor biosynthesis; adenosylcobalamin biosynthesis.</text>
</comment>
<sequence>MGAFAQNAAAMLAALALEAVVGWPERLHRRIGHPVTWVGALIAALERRLNRGGPRARLAAGWGVCVGVVGLAALAGAAVEAMAAHVLGGAGLALALGVAAWPLIAARSLDDHVRPVAVALAAEKLDAARAGVSRIVGRDPERLDAPGVARAALESLAENASDGVVAPLFWGALLGLPGLAAYKALNTLDSMIGHRTPRHVDFGRASARLDDLANLVPARLTGLLIALAGGRPRASLRTMALDARRHRSPNAGWPEAAMAGALGVRLSGPRAYAGGLSDEPWLNGAAPDPDAAALMRGLRVYRLAMALAAALLLGGATWL</sequence>
<evidence type="ECO:0000256" key="5">
    <source>
        <dbReference type="ARBA" id="ARBA00022573"/>
    </source>
</evidence>
<evidence type="ECO:0000256" key="1">
    <source>
        <dbReference type="ARBA" id="ARBA00004651"/>
    </source>
</evidence>
<dbReference type="UniPathway" id="UPA00148"/>
<evidence type="ECO:0000256" key="4">
    <source>
        <dbReference type="ARBA" id="ARBA00022475"/>
    </source>
</evidence>
<comment type="function">
    <text evidence="9">Converts cobyric acid to cobinamide by the addition of aminopropanol on the F carboxylic group.</text>
</comment>
<reference evidence="10 11" key="1">
    <citation type="submission" date="2016-10" db="EMBL/GenBank/DDBJ databases">
        <authorList>
            <person name="de Groot N.N."/>
        </authorList>
    </citation>
    <scope>NUCLEOTIDE SEQUENCE [LARGE SCALE GENOMIC DNA]</scope>
    <source>
        <strain evidence="10 11">DSM 15345</strain>
    </source>
</reference>
<accession>A0A1H4EI53</accession>
<dbReference type="GO" id="GO:0015420">
    <property type="term" value="F:ABC-type vitamin B12 transporter activity"/>
    <property type="evidence" value="ECO:0007669"/>
    <property type="project" value="UniProtKB-UniRule"/>
</dbReference>
<keyword evidence="11" id="KW-1185">Reference proteome</keyword>